<reference evidence="1 2" key="1">
    <citation type="submission" date="2022-08" db="EMBL/GenBank/DDBJ databases">
        <title>Reclassification of Massilia species as members of the genera Telluria, Duganella, Pseudoduganella, Mokoshia gen. nov. and Zemynaea gen. nov. using orthogonal and non-orthogonal genome-based approaches.</title>
        <authorList>
            <person name="Bowman J.P."/>
        </authorList>
    </citation>
    <scope>NUCLEOTIDE SEQUENCE [LARGE SCALE GENOMIC DNA]</scope>
    <source>
        <strain evidence="1 2">JCM 31661</strain>
    </source>
</reference>
<keyword evidence="2" id="KW-1185">Reference proteome</keyword>
<sequence>MTASQVSHYKLALDYASTDFDEADPVRLAFVNVVNFLVANAGKNIRHLTFGMLREAAKLNREDGEILHRTIAYLTGSRANLLTIGYEFIDEDFEYELSAEEVDIFLDSSEFCDPRTGEEVPDCANSIYVFFRPNYAAFH</sequence>
<protein>
    <submittedName>
        <fullName evidence="1">Uncharacterized protein</fullName>
    </submittedName>
</protein>
<comment type="caution">
    <text evidence="1">The sequence shown here is derived from an EMBL/GenBank/DDBJ whole genome shotgun (WGS) entry which is preliminary data.</text>
</comment>
<dbReference type="RefSeq" id="WP_258826688.1">
    <property type="nucleotide sequence ID" value="NZ_JANUHA010000002.1"/>
</dbReference>
<organism evidence="1 2">
    <name type="scientific">Massilia agri</name>
    <dbReference type="NCBI Taxonomy" id="1886785"/>
    <lineage>
        <taxon>Bacteria</taxon>
        <taxon>Pseudomonadati</taxon>
        <taxon>Pseudomonadota</taxon>
        <taxon>Betaproteobacteria</taxon>
        <taxon>Burkholderiales</taxon>
        <taxon>Oxalobacteraceae</taxon>
        <taxon>Telluria group</taxon>
        <taxon>Massilia</taxon>
    </lineage>
</organism>
<name>A0ABT2AHC4_9BURK</name>
<dbReference type="EMBL" id="JANUHA010000002">
    <property type="protein sequence ID" value="MCS0595637.1"/>
    <property type="molecule type" value="Genomic_DNA"/>
</dbReference>
<accession>A0ABT2AHC4</accession>
<gene>
    <name evidence="1" type="ORF">NX780_04685</name>
</gene>
<evidence type="ECO:0000313" key="2">
    <source>
        <dbReference type="Proteomes" id="UP001206572"/>
    </source>
</evidence>
<evidence type="ECO:0000313" key="1">
    <source>
        <dbReference type="EMBL" id="MCS0595637.1"/>
    </source>
</evidence>
<dbReference type="Proteomes" id="UP001206572">
    <property type="component" value="Unassembled WGS sequence"/>
</dbReference>
<proteinExistence type="predicted"/>